<dbReference type="InterPro" id="IPR025857">
    <property type="entry name" value="MacB_PCD"/>
</dbReference>
<feature type="transmembrane region" description="Helical" evidence="7">
    <location>
        <begin position="111"/>
        <end position="139"/>
    </location>
</feature>
<evidence type="ECO:0000256" key="6">
    <source>
        <dbReference type="ARBA" id="ARBA00038076"/>
    </source>
</evidence>
<comment type="subcellular location">
    <subcellularLocation>
        <location evidence="1">Cell membrane</location>
        <topology evidence="1">Multi-pass membrane protein</topology>
    </subcellularLocation>
</comment>
<dbReference type="AlphaFoldDB" id="X0UB41"/>
<keyword evidence="2" id="KW-1003">Cell membrane</keyword>
<accession>X0UB41</accession>
<feature type="domain" description="ABC3 transporter permease C-terminal" evidence="8">
    <location>
        <begin position="118"/>
        <end position="232"/>
    </location>
</feature>
<organism evidence="10">
    <name type="scientific">marine sediment metagenome</name>
    <dbReference type="NCBI Taxonomy" id="412755"/>
    <lineage>
        <taxon>unclassified sequences</taxon>
        <taxon>metagenomes</taxon>
        <taxon>ecological metagenomes</taxon>
    </lineage>
</organism>
<dbReference type="PANTHER" id="PTHR30572:SF4">
    <property type="entry name" value="ABC TRANSPORTER PERMEASE YTRF"/>
    <property type="match status" value="1"/>
</dbReference>
<name>X0UB41_9ZZZZ</name>
<dbReference type="GO" id="GO:0005886">
    <property type="term" value="C:plasma membrane"/>
    <property type="evidence" value="ECO:0007669"/>
    <property type="project" value="UniProtKB-SubCell"/>
</dbReference>
<evidence type="ECO:0000256" key="5">
    <source>
        <dbReference type="ARBA" id="ARBA00023136"/>
    </source>
</evidence>
<comment type="caution">
    <text evidence="10">The sequence shown here is derived from an EMBL/GenBank/DDBJ whole genome shotgun (WGS) entry which is preliminary data.</text>
</comment>
<keyword evidence="3 7" id="KW-0812">Transmembrane</keyword>
<keyword evidence="4 7" id="KW-1133">Transmembrane helix</keyword>
<dbReference type="InterPro" id="IPR050250">
    <property type="entry name" value="Macrolide_Exporter_MacB"/>
</dbReference>
<feature type="transmembrane region" description="Helical" evidence="7">
    <location>
        <begin position="200"/>
        <end position="222"/>
    </location>
</feature>
<dbReference type="GO" id="GO:0022857">
    <property type="term" value="F:transmembrane transporter activity"/>
    <property type="evidence" value="ECO:0007669"/>
    <property type="project" value="TreeGrafter"/>
</dbReference>
<dbReference type="Pfam" id="PF12704">
    <property type="entry name" value="MacB_PCD"/>
    <property type="match status" value="1"/>
</dbReference>
<feature type="domain" description="MacB-like periplasmic core" evidence="9">
    <location>
        <begin position="3"/>
        <end position="69"/>
    </location>
</feature>
<evidence type="ECO:0000259" key="8">
    <source>
        <dbReference type="Pfam" id="PF02687"/>
    </source>
</evidence>
<feature type="transmembrane region" description="Helical" evidence="7">
    <location>
        <begin position="160"/>
        <end position="188"/>
    </location>
</feature>
<evidence type="ECO:0000256" key="1">
    <source>
        <dbReference type="ARBA" id="ARBA00004651"/>
    </source>
</evidence>
<evidence type="ECO:0000256" key="3">
    <source>
        <dbReference type="ARBA" id="ARBA00022692"/>
    </source>
</evidence>
<gene>
    <name evidence="10" type="ORF">S01H1_26376</name>
</gene>
<proteinExistence type="inferred from homology"/>
<protein>
    <submittedName>
        <fullName evidence="10">Uncharacterized protein</fullName>
    </submittedName>
</protein>
<dbReference type="Pfam" id="PF02687">
    <property type="entry name" value="FtsX"/>
    <property type="match status" value="1"/>
</dbReference>
<reference evidence="10" key="1">
    <citation type="journal article" date="2014" name="Front. Microbiol.">
        <title>High frequency of phylogenetically diverse reductive dehalogenase-homologous genes in deep subseafloor sedimentary metagenomes.</title>
        <authorList>
            <person name="Kawai M."/>
            <person name="Futagami T."/>
            <person name="Toyoda A."/>
            <person name="Takaki Y."/>
            <person name="Nishi S."/>
            <person name="Hori S."/>
            <person name="Arai W."/>
            <person name="Tsubouchi T."/>
            <person name="Morono Y."/>
            <person name="Uchiyama I."/>
            <person name="Ito T."/>
            <person name="Fujiyama A."/>
            <person name="Inagaki F."/>
            <person name="Takami H."/>
        </authorList>
    </citation>
    <scope>NUCLEOTIDE SEQUENCE</scope>
    <source>
        <strain evidence="10">Expedition CK06-06</strain>
    </source>
</reference>
<sequence>TDVKLRGITFRVIGIMEEQGGTAFGNRDDQIIVPMTTAQERLFNARSQRTGKFLIDMLLIQAVNNAAVTDVVIDTADALRQTHGIAFRDEDDFLVLTQQDFLSAFGQVTSVLTLFLGAIASISLLVGGIGIMNIMLVSVTERTREIGLRKAVGAKRMDILGQFLTEAVVLAILGGLLGIGLGALGAAIIHQFVPELDTSITVNSIALAVGFSAAVGLFFGIYPATRAASLHPIEALRFE</sequence>
<evidence type="ECO:0000256" key="2">
    <source>
        <dbReference type="ARBA" id="ARBA00022475"/>
    </source>
</evidence>
<comment type="similarity">
    <text evidence="6">Belongs to the ABC-4 integral membrane protein family.</text>
</comment>
<feature type="non-terminal residue" evidence="10">
    <location>
        <position position="1"/>
    </location>
</feature>
<dbReference type="InterPro" id="IPR003838">
    <property type="entry name" value="ABC3_permease_C"/>
</dbReference>
<evidence type="ECO:0000256" key="7">
    <source>
        <dbReference type="SAM" id="Phobius"/>
    </source>
</evidence>
<evidence type="ECO:0000256" key="4">
    <source>
        <dbReference type="ARBA" id="ARBA00022989"/>
    </source>
</evidence>
<dbReference type="EMBL" id="BARS01015987">
    <property type="protein sequence ID" value="GAF96541.1"/>
    <property type="molecule type" value="Genomic_DNA"/>
</dbReference>
<evidence type="ECO:0000313" key="10">
    <source>
        <dbReference type="EMBL" id="GAF96541.1"/>
    </source>
</evidence>
<keyword evidence="5 7" id="KW-0472">Membrane</keyword>
<evidence type="ECO:0000259" key="9">
    <source>
        <dbReference type="Pfam" id="PF12704"/>
    </source>
</evidence>
<dbReference type="PANTHER" id="PTHR30572">
    <property type="entry name" value="MEMBRANE COMPONENT OF TRANSPORTER-RELATED"/>
    <property type="match status" value="1"/>
</dbReference>